<dbReference type="RefSeq" id="WP_157334519.1">
    <property type="nucleotide sequence ID" value="NZ_RHLK01000003.1"/>
</dbReference>
<reference evidence="2 3" key="1">
    <citation type="journal article" date="2019" name="Microorganisms">
        <title>Paenibacillus lutrae sp. nov., A Chitinolytic Species Isolated from A River Otter in Castril Natural Park, Granada, Spain.</title>
        <authorList>
            <person name="Rodriguez M."/>
            <person name="Reina J.C."/>
            <person name="Bejar V."/>
            <person name="Llamas I."/>
        </authorList>
    </citation>
    <scope>NUCLEOTIDE SEQUENCE [LARGE SCALE GENOMIC DNA]</scope>
    <source>
        <strain evidence="2 3">N10</strain>
    </source>
</reference>
<dbReference type="Proteomes" id="UP000490800">
    <property type="component" value="Unassembled WGS sequence"/>
</dbReference>
<dbReference type="Pfam" id="PF01966">
    <property type="entry name" value="HD"/>
    <property type="match status" value="1"/>
</dbReference>
<comment type="caution">
    <text evidence="2">The sequence shown here is derived from an EMBL/GenBank/DDBJ whole genome shotgun (WGS) entry which is preliminary data.</text>
</comment>
<evidence type="ECO:0000259" key="1">
    <source>
        <dbReference type="PROSITE" id="PS51831"/>
    </source>
</evidence>
<dbReference type="SUPFAM" id="SSF109604">
    <property type="entry name" value="HD-domain/PDEase-like"/>
    <property type="match status" value="1"/>
</dbReference>
<dbReference type="InterPro" id="IPR006675">
    <property type="entry name" value="HDIG_dom"/>
</dbReference>
<feature type="domain" description="HD" evidence="1">
    <location>
        <begin position="32"/>
        <end position="147"/>
    </location>
</feature>
<dbReference type="EMBL" id="RHLK01000003">
    <property type="protein sequence ID" value="MVO99517.1"/>
    <property type="molecule type" value="Genomic_DNA"/>
</dbReference>
<gene>
    <name evidence="2" type="ORF">EDM21_08240</name>
</gene>
<accession>A0A7X3FH41</accession>
<name>A0A7X3FH41_9BACL</name>
<dbReference type="OrthoDB" id="5295945at2"/>
<evidence type="ECO:0000313" key="2">
    <source>
        <dbReference type="EMBL" id="MVO99517.1"/>
    </source>
</evidence>
<dbReference type="AlphaFoldDB" id="A0A7X3FH41"/>
<dbReference type="InterPro" id="IPR006674">
    <property type="entry name" value="HD_domain"/>
</dbReference>
<dbReference type="InterPro" id="IPR051094">
    <property type="entry name" value="Diverse_Catalytic_Enzymes"/>
</dbReference>
<dbReference type="NCBIfam" id="TIGR00277">
    <property type="entry name" value="HDIG"/>
    <property type="match status" value="1"/>
</dbReference>
<sequence>MNAVYARLILPHPTGNLKEEIYQFLLHNHPATAEHCMEVGEEAGRIAKQYGANVEAAQAAGYLHDISAVFPNPERIRVAVELGIEVLPEEEVFPMIIHQKISKAMARDLFHIQDDEILDAVGCHTTLREHATRLDKVLFVADKIRWDQSGTPPYLEQVKAKLEHSLDAAAFEYIHYLWQRKETLKVIHPWLEQAYYDLEQGI</sequence>
<dbReference type="Gene3D" id="1.10.3210.10">
    <property type="entry name" value="Hypothetical protein af1432"/>
    <property type="match status" value="1"/>
</dbReference>
<organism evidence="2 3">
    <name type="scientific">Paenibacillus lutrae</name>
    <dbReference type="NCBI Taxonomy" id="2078573"/>
    <lineage>
        <taxon>Bacteria</taxon>
        <taxon>Bacillati</taxon>
        <taxon>Bacillota</taxon>
        <taxon>Bacilli</taxon>
        <taxon>Bacillales</taxon>
        <taxon>Paenibacillaceae</taxon>
        <taxon>Paenibacillus</taxon>
    </lineage>
</organism>
<protein>
    <submittedName>
        <fullName evidence="2">HD domain-containing protein</fullName>
    </submittedName>
</protein>
<proteinExistence type="predicted"/>
<dbReference type="PANTHER" id="PTHR35795">
    <property type="entry name" value="SLR1885 PROTEIN"/>
    <property type="match status" value="1"/>
</dbReference>
<dbReference type="PANTHER" id="PTHR35795:SF1">
    <property type="entry name" value="BIS(5'-NUCLEOSYL)-TETRAPHOSPHATASE, SYMMETRICAL"/>
    <property type="match status" value="1"/>
</dbReference>
<keyword evidence="3" id="KW-1185">Reference proteome</keyword>
<dbReference type="PROSITE" id="PS51831">
    <property type="entry name" value="HD"/>
    <property type="match status" value="1"/>
</dbReference>
<evidence type="ECO:0000313" key="3">
    <source>
        <dbReference type="Proteomes" id="UP000490800"/>
    </source>
</evidence>